<sequence length="224" mass="25667">MDDPDIPMEEYVHLETEKALINGKVYNWEAATYGKIWYDEDVHYLRFFEAEFPAIVYNDALASKSDFSSKPMVSPQHTDKINLKNETSLSENDDEEYNVISYNDLFSFNIISVNDSKLDTENADNKIDIKQSSGDIPIKPLHNVISIDVTQGSNKLLETSHDTISKFSTMETFIGELYSNIVTWNYLNEGMLINLIKNLYVPFGISFDPKLFYKDGVKLQTTLT</sequence>
<protein>
    <submittedName>
        <fullName evidence="1">Uncharacterized protein</fullName>
    </submittedName>
</protein>
<organism evidence="1 2">
    <name type="scientific">Tanacetum coccineum</name>
    <dbReference type="NCBI Taxonomy" id="301880"/>
    <lineage>
        <taxon>Eukaryota</taxon>
        <taxon>Viridiplantae</taxon>
        <taxon>Streptophyta</taxon>
        <taxon>Embryophyta</taxon>
        <taxon>Tracheophyta</taxon>
        <taxon>Spermatophyta</taxon>
        <taxon>Magnoliopsida</taxon>
        <taxon>eudicotyledons</taxon>
        <taxon>Gunneridae</taxon>
        <taxon>Pentapetalae</taxon>
        <taxon>asterids</taxon>
        <taxon>campanulids</taxon>
        <taxon>Asterales</taxon>
        <taxon>Asteraceae</taxon>
        <taxon>Asteroideae</taxon>
        <taxon>Anthemideae</taxon>
        <taxon>Anthemidinae</taxon>
        <taxon>Tanacetum</taxon>
    </lineage>
</organism>
<evidence type="ECO:0000313" key="2">
    <source>
        <dbReference type="Proteomes" id="UP001151760"/>
    </source>
</evidence>
<proteinExistence type="predicted"/>
<comment type="caution">
    <text evidence="1">The sequence shown here is derived from an EMBL/GenBank/DDBJ whole genome shotgun (WGS) entry which is preliminary data.</text>
</comment>
<reference evidence="1" key="1">
    <citation type="journal article" date="2022" name="Int. J. Mol. Sci.">
        <title>Draft Genome of Tanacetum Coccineum: Genomic Comparison of Closely Related Tanacetum-Family Plants.</title>
        <authorList>
            <person name="Yamashiro T."/>
            <person name="Shiraishi A."/>
            <person name="Nakayama K."/>
            <person name="Satake H."/>
        </authorList>
    </citation>
    <scope>NUCLEOTIDE SEQUENCE</scope>
</reference>
<name>A0ABQ5ENV0_9ASTR</name>
<dbReference type="Proteomes" id="UP001151760">
    <property type="component" value="Unassembled WGS sequence"/>
</dbReference>
<evidence type="ECO:0000313" key="1">
    <source>
        <dbReference type="EMBL" id="GJT52606.1"/>
    </source>
</evidence>
<reference evidence="1" key="2">
    <citation type="submission" date="2022-01" db="EMBL/GenBank/DDBJ databases">
        <authorList>
            <person name="Yamashiro T."/>
            <person name="Shiraishi A."/>
            <person name="Satake H."/>
            <person name="Nakayama K."/>
        </authorList>
    </citation>
    <scope>NUCLEOTIDE SEQUENCE</scope>
</reference>
<dbReference type="EMBL" id="BQNB010016512">
    <property type="protein sequence ID" value="GJT52606.1"/>
    <property type="molecule type" value="Genomic_DNA"/>
</dbReference>
<accession>A0ABQ5ENV0</accession>
<keyword evidence="2" id="KW-1185">Reference proteome</keyword>
<gene>
    <name evidence="1" type="ORF">Tco_0978763</name>
</gene>